<sequence>MKHLRLLLIVSATLLSSTVWADGSSDRLYGKMIQANEQSMREYASAQGKNPPEVTHYRYGMKLDIAKVIHVTSTNGNCDVMPAQMTYEDSSGNLHILEYRVSGTDCRSQH</sequence>
<dbReference type="Proteomes" id="UP000185146">
    <property type="component" value="Chromosome"/>
</dbReference>
<dbReference type="InterPro" id="IPR021245">
    <property type="entry name" value="DUF2790"/>
</dbReference>
<dbReference type="Gene3D" id="2.30.140.50">
    <property type="entry name" value="Protein of unknown function DUF2790"/>
    <property type="match status" value="1"/>
</dbReference>
<dbReference type="KEGG" id="ppud:DW66_5858"/>
<gene>
    <name evidence="1" type="ORF">BL240_05695</name>
</gene>
<protein>
    <submittedName>
        <fullName evidence="1">Uncharacterized protein</fullName>
    </submittedName>
</protein>
<dbReference type="OrthoDB" id="6903098at2"/>
<dbReference type="GeneID" id="46432411"/>
<accession>A0A059V453</accession>
<dbReference type="AlphaFoldDB" id="A0A059V453"/>
<dbReference type="NCBIfam" id="NF041599">
    <property type="entry name" value="reg_PtrA_PA2808"/>
    <property type="match status" value="1"/>
</dbReference>
<dbReference type="Pfam" id="PF10976">
    <property type="entry name" value="DUF2790"/>
    <property type="match status" value="1"/>
</dbReference>
<evidence type="ECO:0000313" key="1">
    <source>
        <dbReference type="EMBL" id="APO80988.1"/>
    </source>
</evidence>
<accession>A0A1L5PLA8</accession>
<evidence type="ECO:0000313" key="2">
    <source>
        <dbReference type="Proteomes" id="UP000185146"/>
    </source>
</evidence>
<name>A0A059V453_PSEPU</name>
<reference evidence="1 2" key="1">
    <citation type="submission" date="2016-12" db="EMBL/GenBank/DDBJ databases">
        <title>Draft Genome Sequence of Mercury Resistant Pseudomonas DRA525.</title>
        <authorList>
            <person name="Drace K.M."/>
        </authorList>
    </citation>
    <scope>NUCLEOTIDE SEQUENCE [LARGE SCALE GENOMIC DNA]</scope>
    <source>
        <strain evidence="1 2">DRA525</strain>
    </source>
</reference>
<organism evidence="1 2">
    <name type="scientific">Pseudomonas putida</name>
    <name type="common">Arthrobacter siderocapsulatus</name>
    <dbReference type="NCBI Taxonomy" id="303"/>
    <lineage>
        <taxon>Bacteria</taxon>
        <taxon>Pseudomonadati</taxon>
        <taxon>Pseudomonadota</taxon>
        <taxon>Gammaproteobacteria</taxon>
        <taxon>Pseudomonadales</taxon>
        <taxon>Pseudomonadaceae</taxon>
        <taxon>Pseudomonas</taxon>
    </lineage>
</organism>
<proteinExistence type="predicted"/>
<dbReference type="RefSeq" id="WP_033979951.1">
    <property type="nucleotide sequence ID" value="NZ_BKWG01000250.1"/>
</dbReference>
<dbReference type="EMBL" id="CP018743">
    <property type="protein sequence ID" value="APO80988.1"/>
    <property type="molecule type" value="Genomic_DNA"/>
</dbReference>